<dbReference type="Gene3D" id="1.20.1530.20">
    <property type="match status" value="1"/>
</dbReference>
<feature type="transmembrane region" description="Helical" evidence="9">
    <location>
        <begin position="126"/>
        <end position="142"/>
    </location>
</feature>
<protein>
    <submittedName>
        <fullName evidence="12">Uncharacterized protein</fullName>
    </submittedName>
</protein>
<feature type="transmembrane region" description="Helical" evidence="9">
    <location>
        <begin position="77"/>
        <end position="95"/>
    </location>
</feature>
<evidence type="ECO:0000256" key="7">
    <source>
        <dbReference type="ARBA" id="ARBA00023065"/>
    </source>
</evidence>
<organism evidence="12 13">
    <name type="scientific">Marinihelvus fidelis</name>
    <dbReference type="NCBI Taxonomy" id="2613842"/>
    <lineage>
        <taxon>Bacteria</taxon>
        <taxon>Pseudomonadati</taxon>
        <taxon>Pseudomonadota</taxon>
        <taxon>Gammaproteobacteria</taxon>
        <taxon>Chromatiales</taxon>
        <taxon>Wenzhouxiangellaceae</taxon>
        <taxon>Marinihelvus</taxon>
    </lineage>
</organism>
<evidence type="ECO:0000256" key="9">
    <source>
        <dbReference type="SAM" id="Phobius"/>
    </source>
</evidence>
<dbReference type="SUPFAM" id="SSF51735">
    <property type="entry name" value="NAD(P)-binding Rossmann-fold domains"/>
    <property type="match status" value="1"/>
</dbReference>
<feature type="transmembrane region" description="Helical" evidence="9">
    <location>
        <begin position="283"/>
        <end position="305"/>
    </location>
</feature>
<comment type="caution">
    <text evidence="12">The sequence shown here is derived from an EMBL/GenBank/DDBJ whole genome shotgun (WGS) entry which is preliminary data.</text>
</comment>
<feature type="transmembrane region" description="Helical" evidence="9">
    <location>
        <begin position="406"/>
        <end position="430"/>
    </location>
</feature>
<dbReference type="EMBL" id="VYXP01000002">
    <property type="protein sequence ID" value="KAA9133076.1"/>
    <property type="molecule type" value="Genomic_DNA"/>
</dbReference>
<feature type="transmembrane region" description="Helical" evidence="9">
    <location>
        <begin position="473"/>
        <end position="490"/>
    </location>
</feature>
<feature type="transmembrane region" description="Helical" evidence="9">
    <location>
        <begin position="184"/>
        <end position="209"/>
    </location>
</feature>
<name>A0A5N0TGS6_9GAMM</name>
<feature type="domain" description="Cation/H+ exchanger transmembrane" evidence="10">
    <location>
        <begin position="109"/>
        <end position="488"/>
    </location>
</feature>
<evidence type="ECO:0000256" key="5">
    <source>
        <dbReference type="ARBA" id="ARBA00022692"/>
    </source>
</evidence>
<evidence type="ECO:0000256" key="1">
    <source>
        <dbReference type="ARBA" id="ARBA00004141"/>
    </source>
</evidence>
<evidence type="ECO:0000256" key="3">
    <source>
        <dbReference type="ARBA" id="ARBA00022448"/>
    </source>
</evidence>
<dbReference type="GO" id="GO:0015297">
    <property type="term" value="F:antiporter activity"/>
    <property type="evidence" value="ECO:0007669"/>
    <property type="project" value="UniProtKB-KW"/>
</dbReference>
<dbReference type="Proteomes" id="UP000325372">
    <property type="component" value="Unassembled WGS sequence"/>
</dbReference>
<sequence>MPATSVASTIVSEPSAIARPAGMSGESGMTVKCATARHRYGNHSPSRVGLHEHRLNEEKAVTKGTTMTRRRPFDWRIAWCAILLLLPCAPALAAGGDMPSLVHDIGISLLTAGLIALIFNRFGIPSIAAFLLAGIIVGPIGLEQVTDPVNVDTIAQLGFILLLFLIGLEIDFKKIFGSGKAITLSGLLQYPLTILFGALCVKLLLALGIGAELLGTSPYSALYMGVIIAGSSTLLVIKLFQEHFELDTEPGRLSLGMLIFQDIWVIIVILIQPNIENPEVMPILMSFAGIALLSVFSIMLAQMVFEVCFEWIAKSPELTLTAALAWCFTVVFFGANIDTISVMVFDYNPHMAVGAGMSALIAGACIANLPSATEVITKVSVVKDFFITLFFVALGISIPAPDGWGVLVLAVALAVIALLARQLVFFPLFYFTGVDQRNAQVASIRLAQISEFGLVIAFLGVQQGHIGAELSSAVIFAFIITALLTPFLYGKAYEIHAGMQGVLEKLGFKAPPELRAEEGQTYQLALLGFHRHASSLLSDLQDRDPELVRQTLVVDFNVAIHPRIAATGATVKYGDLSNSETLHHIGLGQARVVICTIPDDLLRGISNRELVAMVREMNPEAIIIANGISFEEVDKVYLAGADYVYMARLESAGALGEAIGEALSDRIDVFRERNIDRHRLKKGRNEVLT</sequence>
<feature type="transmembrane region" description="Helical" evidence="9">
    <location>
        <begin position="442"/>
        <end position="461"/>
    </location>
</feature>
<proteinExistence type="inferred from homology"/>
<evidence type="ECO:0000256" key="6">
    <source>
        <dbReference type="ARBA" id="ARBA00022989"/>
    </source>
</evidence>
<feature type="transmembrane region" description="Helical" evidence="9">
    <location>
        <begin position="381"/>
        <end position="400"/>
    </location>
</feature>
<keyword evidence="8 9" id="KW-0472">Membrane</keyword>
<keyword evidence="6 9" id="KW-1133">Transmembrane helix</keyword>
<dbReference type="AlphaFoldDB" id="A0A5N0TGS6"/>
<keyword evidence="7" id="KW-0406">Ion transport</keyword>
<feature type="domain" description="RCK N-terminal" evidence="11">
    <location>
        <begin position="526"/>
        <end position="646"/>
    </location>
</feature>
<accession>A0A5N0TGS6</accession>
<dbReference type="GO" id="GO:0016020">
    <property type="term" value="C:membrane"/>
    <property type="evidence" value="ECO:0007669"/>
    <property type="project" value="UniProtKB-SubCell"/>
</dbReference>
<feature type="transmembrane region" description="Helical" evidence="9">
    <location>
        <begin position="221"/>
        <end position="240"/>
    </location>
</feature>
<keyword evidence="3" id="KW-0813">Transport</keyword>
<feature type="transmembrane region" description="Helical" evidence="9">
    <location>
        <begin position="317"/>
        <end position="337"/>
    </location>
</feature>
<dbReference type="PANTHER" id="PTHR42751">
    <property type="entry name" value="SODIUM/HYDROGEN EXCHANGER FAMILY/TRKA DOMAIN PROTEIN"/>
    <property type="match status" value="1"/>
</dbReference>
<evidence type="ECO:0000259" key="11">
    <source>
        <dbReference type="Pfam" id="PF02254"/>
    </source>
</evidence>
<gene>
    <name evidence="12" type="ORF">F3N42_01560</name>
</gene>
<dbReference type="Pfam" id="PF00999">
    <property type="entry name" value="Na_H_Exchanger"/>
    <property type="match status" value="1"/>
</dbReference>
<evidence type="ECO:0000313" key="12">
    <source>
        <dbReference type="EMBL" id="KAA9133076.1"/>
    </source>
</evidence>
<dbReference type="GO" id="GO:1902600">
    <property type="term" value="P:proton transmembrane transport"/>
    <property type="evidence" value="ECO:0007669"/>
    <property type="project" value="InterPro"/>
</dbReference>
<dbReference type="Gene3D" id="3.40.50.720">
    <property type="entry name" value="NAD(P)-binding Rossmann-like Domain"/>
    <property type="match status" value="1"/>
</dbReference>
<evidence type="ECO:0000256" key="2">
    <source>
        <dbReference type="ARBA" id="ARBA00005551"/>
    </source>
</evidence>
<feature type="transmembrane region" description="Helical" evidence="9">
    <location>
        <begin position="349"/>
        <end position="369"/>
    </location>
</feature>
<dbReference type="InterPro" id="IPR003148">
    <property type="entry name" value="RCK_N"/>
</dbReference>
<dbReference type="InterPro" id="IPR038770">
    <property type="entry name" value="Na+/solute_symporter_sf"/>
</dbReference>
<evidence type="ECO:0000256" key="8">
    <source>
        <dbReference type="ARBA" id="ARBA00023136"/>
    </source>
</evidence>
<dbReference type="GO" id="GO:0006813">
    <property type="term" value="P:potassium ion transport"/>
    <property type="evidence" value="ECO:0007669"/>
    <property type="project" value="InterPro"/>
</dbReference>
<keyword evidence="4" id="KW-0050">Antiport</keyword>
<keyword evidence="5 9" id="KW-0812">Transmembrane</keyword>
<comment type="similarity">
    <text evidence="2">Belongs to the monovalent cation:proton antiporter 2 (CPA2) transporter (TC 2.A.37) family.</text>
</comment>
<dbReference type="InterPro" id="IPR006153">
    <property type="entry name" value="Cation/H_exchanger_TM"/>
</dbReference>
<evidence type="ECO:0000313" key="13">
    <source>
        <dbReference type="Proteomes" id="UP000325372"/>
    </source>
</evidence>
<dbReference type="Pfam" id="PF02254">
    <property type="entry name" value="TrkA_N"/>
    <property type="match status" value="1"/>
</dbReference>
<evidence type="ECO:0000256" key="4">
    <source>
        <dbReference type="ARBA" id="ARBA00022449"/>
    </source>
</evidence>
<dbReference type="PANTHER" id="PTHR42751:SF3">
    <property type="entry name" value="SODIUM_GLUTAMATE SYMPORTER"/>
    <property type="match status" value="1"/>
</dbReference>
<feature type="transmembrane region" description="Helical" evidence="9">
    <location>
        <begin position="154"/>
        <end position="172"/>
    </location>
</feature>
<feature type="transmembrane region" description="Helical" evidence="9">
    <location>
        <begin position="101"/>
        <end position="119"/>
    </location>
</feature>
<comment type="subcellular location">
    <subcellularLocation>
        <location evidence="1">Membrane</location>
        <topology evidence="1">Multi-pass membrane protein</topology>
    </subcellularLocation>
</comment>
<feature type="transmembrane region" description="Helical" evidence="9">
    <location>
        <begin position="252"/>
        <end position="271"/>
    </location>
</feature>
<keyword evidence="13" id="KW-1185">Reference proteome</keyword>
<reference evidence="12 13" key="1">
    <citation type="submission" date="2019-09" db="EMBL/GenBank/DDBJ databases">
        <title>Wenzhouxiangella sp. Genome sequencing and assembly.</title>
        <authorList>
            <person name="Zhang R."/>
        </authorList>
    </citation>
    <scope>NUCLEOTIDE SEQUENCE [LARGE SCALE GENOMIC DNA]</scope>
    <source>
        <strain evidence="12 13">W260</strain>
    </source>
</reference>
<evidence type="ECO:0000259" key="10">
    <source>
        <dbReference type="Pfam" id="PF00999"/>
    </source>
</evidence>
<dbReference type="InterPro" id="IPR036291">
    <property type="entry name" value="NAD(P)-bd_dom_sf"/>
</dbReference>